<evidence type="ECO:0000313" key="1">
    <source>
        <dbReference type="EMBL" id="KAL2799426.1"/>
    </source>
</evidence>
<keyword evidence="2" id="KW-1185">Reference proteome</keyword>
<organism evidence="1 2">
    <name type="scientific">Aspergillus keveii</name>
    <dbReference type="NCBI Taxonomy" id="714993"/>
    <lineage>
        <taxon>Eukaryota</taxon>
        <taxon>Fungi</taxon>
        <taxon>Dikarya</taxon>
        <taxon>Ascomycota</taxon>
        <taxon>Pezizomycotina</taxon>
        <taxon>Eurotiomycetes</taxon>
        <taxon>Eurotiomycetidae</taxon>
        <taxon>Eurotiales</taxon>
        <taxon>Aspergillaceae</taxon>
        <taxon>Aspergillus</taxon>
        <taxon>Aspergillus subgen. Nidulantes</taxon>
    </lineage>
</organism>
<evidence type="ECO:0000313" key="2">
    <source>
        <dbReference type="Proteomes" id="UP001610563"/>
    </source>
</evidence>
<reference evidence="1 2" key="1">
    <citation type="submission" date="2024-07" db="EMBL/GenBank/DDBJ databases">
        <title>Section-level genome sequencing and comparative genomics of Aspergillus sections Usti and Cavernicolus.</title>
        <authorList>
            <consortium name="Lawrence Berkeley National Laboratory"/>
            <person name="Nybo J.L."/>
            <person name="Vesth T.C."/>
            <person name="Theobald S."/>
            <person name="Frisvad J.C."/>
            <person name="Larsen T.O."/>
            <person name="Kjaerboelling I."/>
            <person name="Rothschild-Mancinelli K."/>
            <person name="Lyhne E.K."/>
            <person name="Kogle M.E."/>
            <person name="Barry K."/>
            <person name="Clum A."/>
            <person name="Na H."/>
            <person name="Ledsgaard L."/>
            <person name="Lin J."/>
            <person name="Lipzen A."/>
            <person name="Kuo A."/>
            <person name="Riley R."/>
            <person name="Mondo S."/>
            <person name="Labutti K."/>
            <person name="Haridas S."/>
            <person name="Pangalinan J."/>
            <person name="Salamov A.A."/>
            <person name="Simmons B.A."/>
            <person name="Magnuson J.K."/>
            <person name="Chen J."/>
            <person name="Drula E."/>
            <person name="Henrissat B."/>
            <person name="Wiebenga A."/>
            <person name="Lubbers R.J."/>
            <person name="Gomes A.C."/>
            <person name="Makela M.R."/>
            <person name="Stajich J."/>
            <person name="Grigoriev I.V."/>
            <person name="Mortensen U.H."/>
            <person name="De Vries R.P."/>
            <person name="Baker S.E."/>
            <person name="Andersen M.R."/>
        </authorList>
    </citation>
    <scope>NUCLEOTIDE SEQUENCE [LARGE SCALE GENOMIC DNA]</scope>
    <source>
        <strain evidence="1 2">CBS 209.92</strain>
    </source>
</reference>
<dbReference type="Proteomes" id="UP001610563">
    <property type="component" value="Unassembled WGS sequence"/>
</dbReference>
<dbReference type="EMBL" id="JBFTWV010000008">
    <property type="protein sequence ID" value="KAL2799426.1"/>
    <property type="molecule type" value="Genomic_DNA"/>
</dbReference>
<gene>
    <name evidence="1" type="ORF">BJX66DRAFT_293774</name>
</gene>
<sequence length="100" mass="11517">MPQPNGAPSFRLRWSRQYQSRFRRAVSVALQCSLRLFHSARLYPPVLSWHGHSRCPWNCQLEASERLYSQASQQDGGLSTPETCAVRLRIGCAQIYPSYF</sequence>
<name>A0ABR4GKK2_9EURO</name>
<comment type="caution">
    <text evidence="1">The sequence shown here is derived from an EMBL/GenBank/DDBJ whole genome shotgun (WGS) entry which is preliminary data.</text>
</comment>
<accession>A0ABR4GKK2</accession>
<protein>
    <submittedName>
        <fullName evidence="1">Uncharacterized protein</fullName>
    </submittedName>
</protein>
<proteinExistence type="predicted"/>